<accession>A0AA37T9X1</accession>
<dbReference type="EMBL" id="BSPD01000080">
    <property type="protein sequence ID" value="GLS27508.1"/>
    <property type="molecule type" value="Genomic_DNA"/>
</dbReference>
<comment type="caution">
    <text evidence="2">The sequence shown here is derived from an EMBL/GenBank/DDBJ whole genome shotgun (WGS) entry which is preliminary data.</text>
</comment>
<sequence length="130" mass="14593">MAMITSNHHHNAEKRSEMRIDATETVYLELTSASYDGKDPARISITESIDISANGLRATTKEPLSQGRLLQIVVQSRESSQRLKLVAEVKWCTALLQNSHYEVGLEVLESDGTDVAEWKSWVANRLSHLE</sequence>
<dbReference type="SUPFAM" id="SSF141371">
    <property type="entry name" value="PilZ domain-like"/>
    <property type="match status" value="1"/>
</dbReference>
<dbReference type="Pfam" id="PF07238">
    <property type="entry name" value="PilZ"/>
    <property type="match status" value="1"/>
</dbReference>
<gene>
    <name evidence="2" type="ORF">GCM10007877_32270</name>
</gene>
<dbReference type="Gene3D" id="2.40.10.220">
    <property type="entry name" value="predicted glycosyltransferase like domains"/>
    <property type="match status" value="1"/>
</dbReference>
<evidence type="ECO:0000313" key="3">
    <source>
        <dbReference type="Proteomes" id="UP001156870"/>
    </source>
</evidence>
<keyword evidence="3" id="KW-1185">Reference proteome</keyword>
<name>A0AA37T9X1_9GAMM</name>
<proteinExistence type="predicted"/>
<evidence type="ECO:0000313" key="2">
    <source>
        <dbReference type="EMBL" id="GLS27508.1"/>
    </source>
</evidence>
<feature type="domain" description="PilZ" evidence="1">
    <location>
        <begin position="13"/>
        <end position="117"/>
    </location>
</feature>
<dbReference type="AlphaFoldDB" id="A0AA37T9X1"/>
<dbReference type="GO" id="GO:0035438">
    <property type="term" value="F:cyclic-di-GMP binding"/>
    <property type="evidence" value="ECO:0007669"/>
    <property type="project" value="InterPro"/>
</dbReference>
<organism evidence="2 3">
    <name type="scientific">Marinibactrum halimedae</name>
    <dbReference type="NCBI Taxonomy" id="1444977"/>
    <lineage>
        <taxon>Bacteria</taxon>
        <taxon>Pseudomonadati</taxon>
        <taxon>Pseudomonadota</taxon>
        <taxon>Gammaproteobacteria</taxon>
        <taxon>Cellvibrionales</taxon>
        <taxon>Cellvibrionaceae</taxon>
        <taxon>Marinibactrum</taxon>
    </lineage>
</organism>
<reference evidence="2 3" key="1">
    <citation type="journal article" date="2014" name="Int. J. Syst. Evol. Microbiol.">
        <title>Complete genome sequence of Corynebacterium casei LMG S-19264T (=DSM 44701T), isolated from a smear-ripened cheese.</title>
        <authorList>
            <consortium name="US DOE Joint Genome Institute (JGI-PGF)"/>
            <person name="Walter F."/>
            <person name="Albersmeier A."/>
            <person name="Kalinowski J."/>
            <person name="Ruckert C."/>
        </authorList>
    </citation>
    <scope>NUCLEOTIDE SEQUENCE [LARGE SCALE GENOMIC DNA]</scope>
    <source>
        <strain evidence="2 3">NBRC 110095</strain>
    </source>
</reference>
<dbReference type="InterPro" id="IPR009875">
    <property type="entry name" value="PilZ_domain"/>
</dbReference>
<protein>
    <recommendedName>
        <fullName evidence="1">PilZ domain-containing protein</fullName>
    </recommendedName>
</protein>
<evidence type="ECO:0000259" key="1">
    <source>
        <dbReference type="Pfam" id="PF07238"/>
    </source>
</evidence>
<dbReference type="Proteomes" id="UP001156870">
    <property type="component" value="Unassembled WGS sequence"/>
</dbReference>